<protein>
    <submittedName>
        <fullName evidence="1">Uncharacterized protein</fullName>
    </submittedName>
</protein>
<dbReference type="OrthoDB" id="9017688at2"/>
<reference evidence="2" key="1">
    <citation type="submission" date="2016-11" db="EMBL/GenBank/DDBJ databases">
        <authorList>
            <person name="Varghese N."/>
            <person name="Submissions S."/>
        </authorList>
    </citation>
    <scope>NUCLEOTIDE SEQUENCE [LARGE SCALE GENOMIC DNA]</scope>
    <source>
        <strain evidence="2">Sac-22</strain>
    </source>
</reference>
<sequence>MNRQISEEVLKTMSDVCERLNDSLIRVKDTCPENEFKEYREEVSKIMTELYYCIIRPIHDAYPELEPEALKDSRKPRTPD</sequence>
<dbReference type="RefSeq" id="WP_139260679.1">
    <property type="nucleotide sequence ID" value="NZ_FRCX01000013.1"/>
</dbReference>
<dbReference type="Proteomes" id="UP000184339">
    <property type="component" value="Unassembled WGS sequence"/>
</dbReference>
<keyword evidence="2" id="KW-1185">Reference proteome</keyword>
<proteinExistence type="predicted"/>
<evidence type="ECO:0000313" key="1">
    <source>
        <dbReference type="EMBL" id="SHN41826.1"/>
    </source>
</evidence>
<accession>A0A1M7R6G7</accession>
<dbReference type="EMBL" id="FRCX01000013">
    <property type="protein sequence ID" value="SHN41826.1"/>
    <property type="molecule type" value="Genomic_DNA"/>
</dbReference>
<evidence type="ECO:0000313" key="2">
    <source>
        <dbReference type="Proteomes" id="UP000184339"/>
    </source>
</evidence>
<name>A0A1M7R6G7_9BURK</name>
<gene>
    <name evidence="1" type="ORF">SAMN05192549_11328</name>
</gene>
<dbReference type="AlphaFoldDB" id="A0A1M7R6G7"/>
<organism evidence="1 2">
    <name type="scientific">Duganella sacchari</name>
    <dbReference type="NCBI Taxonomy" id="551987"/>
    <lineage>
        <taxon>Bacteria</taxon>
        <taxon>Pseudomonadati</taxon>
        <taxon>Pseudomonadota</taxon>
        <taxon>Betaproteobacteria</taxon>
        <taxon>Burkholderiales</taxon>
        <taxon>Oxalobacteraceae</taxon>
        <taxon>Telluria group</taxon>
        <taxon>Duganella</taxon>
    </lineage>
</organism>
<dbReference type="STRING" id="551987.SAMN05192549_11328"/>